<dbReference type="Proteomes" id="UP000092461">
    <property type="component" value="Unassembled WGS sequence"/>
</dbReference>
<evidence type="ECO:0000256" key="2">
    <source>
        <dbReference type="ARBA" id="ARBA00022692"/>
    </source>
</evidence>
<proteinExistence type="predicted"/>
<dbReference type="InterPro" id="IPR015919">
    <property type="entry name" value="Cadherin-like_sf"/>
</dbReference>
<dbReference type="EnsemblMetazoa" id="LLOJ004357-RA">
    <property type="protein sequence ID" value="LLOJ004357-PA"/>
    <property type="gene ID" value="LLOJ004357"/>
</dbReference>
<evidence type="ECO:0000313" key="9">
    <source>
        <dbReference type="EnsemblMetazoa" id="LLOJ004357-PA"/>
    </source>
</evidence>
<evidence type="ECO:0000256" key="3">
    <source>
        <dbReference type="ARBA" id="ARBA00022737"/>
    </source>
</evidence>
<dbReference type="AlphaFoldDB" id="A0A1B0EXL8"/>
<dbReference type="Pfam" id="PF00028">
    <property type="entry name" value="Cadherin"/>
    <property type="match status" value="2"/>
</dbReference>
<sequence>EIDLEEESLPGNTFVLQLEARQRDNTHKRSIARVEVEIVDVNDNAPEFEVDLYNISIVENLPTGFSVLQVSATDRDQGENADFMYKLANEKPEGAFLIDARTGWITVRNQALLDREARPSITMKVLAVEKNPQISSRENSDGSVQVEITLLDSNDNTPQFQMGNLYEFKISLDAPLGFLIGHVTAKDPDEGRNGLILYDLQRPHGTGMIPFQIDPQTGALTVSGQLKRGRIALFVEASDQPANPSERRFSLAVVTIEILRGSFDGSIDFIGAPYEFWVGADVPVGTSVGQIRTTIDWDAQGEQVMYDLLHSYSEGVPFAVEERSGTVTVIRDLEDFTRNFYEFEAVATHYISERSYGELIRRSSKSQKQVTSSGEVIEIDEGVISESKNVLVTNVTIHVVSPDDEKGILIRGTSADPIEFHVRENLAGTLIGQLVYNKNVTMKRKSSADTRVTVTPVALTSSPPPTRRKDRRLSSTKFTKNATSFNTIPKSRRRHRDTESQTSFYVAVAPSIFFDEDFLVKESMGVEDYGRKGKNANLNPLLNSKYSLFDYESTGANESSYLPKEIRKRAPAENQRYDVFPTTTEVSPSTYRPKYKNSGAVYGKSSNSGIETYKQMSQNGSRNHGLKFFIANQQDVTDLIAIANDGTLMTVKGLDREERDTYKLTVIAEYSKGFINGAGIYQVTIYVDDENDNAPRFNHQNYMGIINENSPLGTRVLINHLIVVKDADLGRNALFNVHLHGEGSHLFKIEYVNETTEHHNRTFLDSYSSFVNAMNIGQSFASLRMMFIDALEKPQKGEPHFIVTFRGPNVLDRERDHFYNLKIIARDTGGLSSEVKLGIFIADVNDNAPMFEKIAVFKNANIQILEYTEDMEIYFVEQMNVVANGTAKQKAPPFKLQSRWSALSFSIEGWNEGNG</sequence>
<keyword evidence="4 7" id="KW-0106">Calcium</keyword>
<dbReference type="GO" id="GO:0007156">
    <property type="term" value="P:homophilic cell adhesion via plasma membrane adhesion molecules"/>
    <property type="evidence" value="ECO:0007669"/>
    <property type="project" value="InterPro"/>
</dbReference>
<evidence type="ECO:0000256" key="4">
    <source>
        <dbReference type="ARBA" id="ARBA00022837"/>
    </source>
</evidence>
<dbReference type="PROSITE" id="PS50268">
    <property type="entry name" value="CADHERIN_2"/>
    <property type="match status" value="5"/>
</dbReference>
<evidence type="ECO:0000313" key="10">
    <source>
        <dbReference type="Proteomes" id="UP000092461"/>
    </source>
</evidence>
<protein>
    <recommendedName>
        <fullName evidence="8">Cadherin domain-containing protein</fullName>
    </recommendedName>
</protein>
<dbReference type="PRINTS" id="PR00205">
    <property type="entry name" value="CADHERIN"/>
</dbReference>
<dbReference type="InterPro" id="IPR020894">
    <property type="entry name" value="Cadherin_CS"/>
</dbReference>
<evidence type="ECO:0000256" key="1">
    <source>
        <dbReference type="ARBA" id="ARBA00004370"/>
    </source>
</evidence>
<dbReference type="SUPFAM" id="SSF49313">
    <property type="entry name" value="Cadherin-like"/>
    <property type="match status" value="5"/>
</dbReference>
<feature type="domain" description="Cadherin" evidence="8">
    <location>
        <begin position="2"/>
        <end position="48"/>
    </location>
</feature>
<keyword evidence="5" id="KW-1133">Transmembrane helix</keyword>
<dbReference type="VEuPathDB" id="VectorBase:LLOJ004357"/>
<feature type="domain" description="Cadherin" evidence="8">
    <location>
        <begin position="612"/>
        <end position="697"/>
    </location>
</feature>
<dbReference type="Gene3D" id="2.60.40.60">
    <property type="entry name" value="Cadherins"/>
    <property type="match status" value="6"/>
</dbReference>
<comment type="subcellular location">
    <subcellularLocation>
        <location evidence="1">Membrane</location>
    </subcellularLocation>
</comment>
<dbReference type="CDD" id="cd11304">
    <property type="entry name" value="Cadherin_repeat"/>
    <property type="match status" value="5"/>
</dbReference>
<feature type="domain" description="Cadherin" evidence="8">
    <location>
        <begin position="162"/>
        <end position="275"/>
    </location>
</feature>
<dbReference type="SMART" id="SM00112">
    <property type="entry name" value="CA"/>
    <property type="match status" value="4"/>
</dbReference>
<name>A0A1B0EXL8_LUTLO</name>
<evidence type="ECO:0000256" key="7">
    <source>
        <dbReference type="PROSITE-ProRule" id="PRU00043"/>
    </source>
</evidence>
<feature type="domain" description="Cadherin" evidence="8">
    <location>
        <begin position="698"/>
        <end position="851"/>
    </location>
</feature>
<dbReference type="GO" id="GO:0005886">
    <property type="term" value="C:plasma membrane"/>
    <property type="evidence" value="ECO:0007669"/>
    <property type="project" value="UniProtKB-SubCell"/>
</dbReference>
<dbReference type="VEuPathDB" id="VectorBase:LLONM1_003396"/>
<dbReference type="FunFam" id="2.60.40.60:FF:000266">
    <property type="entry name" value="Cadherin 23"/>
    <property type="match status" value="1"/>
</dbReference>
<dbReference type="InterPro" id="IPR002126">
    <property type="entry name" value="Cadherin-like_dom"/>
</dbReference>
<dbReference type="PANTHER" id="PTHR24026:SF126">
    <property type="entry name" value="PROTOCADHERIN FAT 4"/>
    <property type="match status" value="1"/>
</dbReference>
<dbReference type="PANTHER" id="PTHR24026">
    <property type="entry name" value="FAT ATYPICAL CADHERIN-RELATED"/>
    <property type="match status" value="1"/>
</dbReference>
<keyword evidence="10" id="KW-1185">Reference proteome</keyword>
<evidence type="ECO:0000256" key="5">
    <source>
        <dbReference type="ARBA" id="ARBA00022989"/>
    </source>
</evidence>
<dbReference type="EMBL" id="AJWK01013694">
    <property type="status" value="NOT_ANNOTATED_CDS"/>
    <property type="molecule type" value="Genomic_DNA"/>
</dbReference>
<reference evidence="9" key="1">
    <citation type="submission" date="2020-05" db="UniProtKB">
        <authorList>
            <consortium name="EnsemblMetazoa"/>
        </authorList>
    </citation>
    <scope>IDENTIFICATION</scope>
    <source>
        <strain evidence="9">Jacobina</strain>
    </source>
</reference>
<dbReference type="GO" id="GO:0005509">
    <property type="term" value="F:calcium ion binding"/>
    <property type="evidence" value="ECO:0007669"/>
    <property type="project" value="UniProtKB-UniRule"/>
</dbReference>
<evidence type="ECO:0000256" key="6">
    <source>
        <dbReference type="ARBA" id="ARBA00023136"/>
    </source>
</evidence>
<keyword evidence="6" id="KW-0472">Membrane</keyword>
<evidence type="ECO:0000259" key="8">
    <source>
        <dbReference type="PROSITE" id="PS50268"/>
    </source>
</evidence>
<keyword evidence="3" id="KW-0677">Repeat</keyword>
<dbReference type="PROSITE" id="PS00232">
    <property type="entry name" value="CADHERIN_1"/>
    <property type="match status" value="4"/>
</dbReference>
<organism evidence="9 10">
    <name type="scientific">Lutzomyia longipalpis</name>
    <name type="common">Sand fly</name>
    <dbReference type="NCBI Taxonomy" id="7200"/>
    <lineage>
        <taxon>Eukaryota</taxon>
        <taxon>Metazoa</taxon>
        <taxon>Ecdysozoa</taxon>
        <taxon>Arthropoda</taxon>
        <taxon>Hexapoda</taxon>
        <taxon>Insecta</taxon>
        <taxon>Pterygota</taxon>
        <taxon>Neoptera</taxon>
        <taxon>Endopterygota</taxon>
        <taxon>Diptera</taxon>
        <taxon>Nematocera</taxon>
        <taxon>Psychodoidea</taxon>
        <taxon>Psychodidae</taxon>
        <taxon>Lutzomyia</taxon>
        <taxon>Lutzomyia</taxon>
    </lineage>
</organism>
<keyword evidence="2" id="KW-0812">Transmembrane</keyword>
<accession>A0A1B0EXL8</accession>
<feature type="domain" description="Cadherin" evidence="8">
    <location>
        <begin position="49"/>
        <end position="160"/>
    </location>
</feature>